<keyword evidence="3" id="KW-1185">Reference proteome</keyword>
<dbReference type="SUPFAM" id="SSF54862">
    <property type="entry name" value="4Fe-4S ferredoxins"/>
    <property type="match status" value="1"/>
</dbReference>
<sequence>MIHWDGCKARQIASAPRKNDCVGCERCESACPTDFLSVRDYLWHEITLSMGLVY</sequence>
<dbReference type="Proteomes" id="UP000237347">
    <property type="component" value="Unassembled WGS sequence"/>
</dbReference>
<dbReference type="Gene3D" id="3.30.70.20">
    <property type="match status" value="1"/>
</dbReference>
<dbReference type="PROSITE" id="PS00198">
    <property type="entry name" value="4FE4S_FER_1"/>
    <property type="match status" value="1"/>
</dbReference>
<gene>
    <name evidence="2" type="primary">psaC</name>
    <name evidence="2" type="ORF">CFP56_035447</name>
</gene>
<evidence type="ECO:0000259" key="1">
    <source>
        <dbReference type="PROSITE" id="PS51379"/>
    </source>
</evidence>
<dbReference type="EMBL" id="PKMF04000633">
    <property type="protein sequence ID" value="KAK7823424.1"/>
    <property type="molecule type" value="Genomic_DNA"/>
</dbReference>
<dbReference type="InterPro" id="IPR017900">
    <property type="entry name" value="4Fe4S_Fe_S_CS"/>
</dbReference>
<evidence type="ECO:0000313" key="2">
    <source>
        <dbReference type="EMBL" id="KAK7823424.1"/>
    </source>
</evidence>
<dbReference type="PROSITE" id="PS51379">
    <property type="entry name" value="4FE4S_FER_2"/>
    <property type="match status" value="1"/>
</dbReference>
<comment type="caution">
    <text evidence="2">The sequence shown here is derived from an EMBL/GenBank/DDBJ whole genome shotgun (WGS) entry which is preliminary data.</text>
</comment>
<organism evidence="2 3">
    <name type="scientific">Quercus suber</name>
    <name type="common">Cork oak</name>
    <dbReference type="NCBI Taxonomy" id="58331"/>
    <lineage>
        <taxon>Eukaryota</taxon>
        <taxon>Viridiplantae</taxon>
        <taxon>Streptophyta</taxon>
        <taxon>Embryophyta</taxon>
        <taxon>Tracheophyta</taxon>
        <taxon>Spermatophyta</taxon>
        <taxon>Magnoliopsida</taxon>
        <taxon>eudicotyledons</taxon>
        <taxon>Gunneridae</taxon>
        <taxon>Pentapetalae</taxon>
        <taxon>rosids</taxon>
        <taxon>fabids</taxon>
        <taxon>Fagales</taxon>
        <taxon>Fagaceae</taxon>
        <taxon>Quercus</taxon>
    </lineage>
</organism>
<feature type="domain" description="4Fe-4S ferredoxin-type" evidence="1">
    <location>
        <begin position="12"/>
        <end position="41"/>
    </location>
</feature>
<protein>
    <submittedName>
        <fullName evidence="2">Photosystem i iron-sulfur center</fullName>
    </submittedName>
</protein>
<dbReference type="AlphaFoldDB" id="A0AAW0JAP7"/>
<dbReference type="InterPro" id="IPR017896">
    <property type="entry name" value="4Fe4S_Fe-S-bd"/>
</dbReference>
<reference evidence="2 3" key="1">
    <citation type="journal article" date="2018" name="Sci. Data">
        <title>The draft genome sequence of cork oak.</title>
        <authorList>
            <person name="Ramos A.M."/>
            <person name="Usie A."/>
            <person name="Barbosa P."/>
            <person name="Barros P.M."/>
            <person name="Capote T."/>
            <person name="Chaves I."/>
            <person name="Simoes F."/>
            <person name="Abreu I."/>
            <person name="Carrasquinho I."/>
            <person name="Faro C."/>
            <person name="Guimaraes J.B."/>
            <person name="Mendonca D."/>
            <person name="Nobrega F."/>
            <person name="Rodrigues L."/>
            <person name="Saibo N.J.M."/>
            <person name="Varela M.C."/>
            <person name="Egas C."/>
            <person name="Matos J."/>
            <person name="Miguel C.M."/>
            <person name="Oliveira M.M."/>
            <person name="Ricardo C.P."/>
            <person name="Goncalves S."/>
        </authorList>
    </citation>
    <scope>NUCLEOTIDE SEQUENCE [LARGE SCALE GENOMIC DNA]</scope>
    <source>
        <strain evidence="3">cv. HL8</strain>
    </source>
</reference>
<evidence type="ECO:0000313" key="3">
    <source>
        <dbReference type="Proteomes" id="UP000237347"/>
    </source>
</evidence>
<name>A0AAW0JAP7_QUESU</name>
<accession>A0AAW0JAP7</accession>
<dbReference type="Pfam" id="PF00037">
    <property type="entry name" value="Fer4"/>
    <property type="match status" value="1"/>
</dbReference>
<proteinExistence type="predicted"/>